<dbReference type="Proteomes" id="UP000515743">
    <property type="component" value="Chromosome"/>
</dbReference>
<dbReference type="AlphaFoldDB" id="A0A7G7CME1"/>
<dbReference type="InterPro" id="IPR050396">
    <property type="entry name" value="Glycosyltr_51/Transpeptidase"/>
</dbReference>
<reference evidence="16 17" key="1">
    <citation type="submission" date="2020-07" db="EMBL/GenBank/DDBJ databases">
        <title>Complete genome and description of Corynebacterium incognita strain Marseille-Q3630 sp. nov.</title>
        <authorList>
            <person name="Boxberger M."/>
        </authorList>
    </citation>
    <scope>NUCLEOTIDE SEQUENCE [LARGE SCALE GENOMIC DNA]</scope>
    <source>
        <strain evidence="16 17">Marseille-Q3630</strain>
    </source>
</reference>
<evidence type="ECO:0000256" key="4">
    <source>
        <dbReference type="ARBA" id="ARBA00022670"/>
    </source>
</evidence>
<dbReference type="GO" id="GO:0009002">
    <property type="term" value="F:serine-type D-Ala-D-Ala carboxypeptidase activity"/>
    <property type="evidence" value="ECO:0007669"/>
    <property type="project" value="UniProtKB-EC"/>
</dbReference>
<evidence type="ECO:0000313" key="17">
    <source>
        <dbReference type="Proteomes" id="UP000515743"/>
    </source>
</evidence>
<dbReference type="InterPro" id="IPR005543">
    <property type="entry name" value="PASTA_dom"/>
</dbReference>
<sequence>MTVSKALGRLILATLAVAALIALTLTPVSAVAGVGIGRADEAMATELENIEDGKAPGVTVIKDAHGKNLAYLYKHRRHPVTGDKISQPMKDAIVAIEDRRFYEHNGVDFQGNFRALVSNLAAGGVTQGASTLHQQYVKNYLLLVAADSDEERAAATEQSIGRKLREIRMAAKLDKSLSKDEVLTNYLNLVPWGNHAYGVEAAARTYFGTSASKLDVKQSAMLAGMVQSSEYLNPWTNTDAVVKRRNQVLNAMASTGAISKEEATKLSEESLGILKKPATLPNGCIGAGNKGFFCDYAIDYLEQKGVDRSLLENGAYTIKTTLDPQVQKQAEAAVTQHTSPDAAGVAEVMNVVEPSASDRKVLAMVSSRQYGLDLKSNETILPQPHSMVGNGAGSIFKIFTAAAAINAGYGLDNTLPVPKRYEAEGLGAGGAENCPPNHYCVENAASYKGSMTLKEALAHSPNTTFIQLLEEVGVPAVVDMSVKLGLRSYANKGTHGEDDSIANFNKEANLGSYTLGPTPVNPLELSNVGATIASGGMWCEPNPVTSVTDRNGNDVYLERPDCERAMGKPQADALANAMSEDATKGTASGAANAAGWSTPLAAKTGTTESHQSAAFLGFNSGFAAAPYIYNDGTSTKPLCTAPVRQCGEGSLFGGKEPAATFFRLATQIPEATSGKLAPVEDRFLKGSAGGILDEVRNLSEGEARKKLEGAGYKVKVVKVGGNNVPAGQVVRALRPKGGMKPGAEVTLQVSDGSGYSAPAPAPSGSGQSAPAPAASPSNRSNNGGNGSPSRGNNGSRSNPSPRDVQRDVERIAEDIADAFGL</sequence>
<gene>
    <name evidence="16" type="ORF">H0194_06570</name>
</gene>
<keyword evidence="4" id="KW-0645">Protease</keyword>
<comment type="similarity">
    <text evidence="2">In the N-terminal section; belongs to the glycosyltransferase 51 family.</text>
</comment>
<name>A0A7G7CME1_9CORY</name>
<dbReference type="SUPFAM" id="SSF53955">
    <property type="entry name" value="Lysozyme-like"/>
    <property type="match status" value="1"/>
</dbReference>
<evidence type="ECO:0000256" key="2">
    <source>
        <dbReference type="ARBA" id="ARBA00007739"/>
    </source>
</evidence>
<keyword evidence="3" id="KW-0121">Carboxypeptidase</keyword>
<dbReference type="CDD" id="cd06577">
    <property type="entry name" value="PASTA_pknB"/>
    <property type="match status" value="1"/>
</dbReference>
<evidence type="ECO:0000256" key="8">
    <source>
        <dbReference type="ARBA" id="ARBA00022960"/>
    </source>
</evidence>
<evidence type="ECO:0000256" key="14">
    <source>
        <dbReference type="SAM" id="MobiDB-lite"/>
    </source>
</evidence>
<proteinExistence type="inferred from homology"/>
<evidence type="ECO:0000256" key="9">
    <source>
        <dbReference type="ARBA" id="ARBA00022984"/>
    </source>
</evidence>
<evidence type="ECO:0000256" key="11">
    <source>
        <dbReference type="ARBA" id="ARBA00023316"/>
    </source>
</evidence>
<dbReference type="InterPro" id="IPR036950">
    <property type="entry name" value="PBP_transglycosylase"/>
</dbReference>
<dbReference type="InterPro" id="IPR001264">
    <property type="entry name" value="Glyco_trans_51"/>
</dbReference>
<dbReference type="Gene3D" id="3.40.710.10">
    <property type="entry name" value="DD-peptidase/beta-lactamase superfamily"/>
    <property type="match status" value="1"/>
</dbReference>
<evidence type="ECO:0000256" key="3">
    <source>
        <dbReference type="ARBA" id="ARBA00022645"/>
    </source>
</evidence>
<dbReference type="Pfam" id="PF00912">
    <property type="entry name" value="Transgly"/>
    <property type="match status" value="1"/>
</dbReference>
<keyword evidence="10" id="KW-0511">Multifunctional enzyme</keyword>
<protein>
    <submittedName>
        <fullName evidence="16">Transglycosylase domain-containing protein</fullName>
    </submittedName>
</protein>
<evidence type="ECO:0000259" key="15">
    <source>
        <dbReference type="PROSITE" id="PS51178"/>
    </source>
</evidence>
<dbReference type="InterPro" id="IPR001460">
    <property type="entry name" value="PCN-bd_Tpept"/>
</dbReference>
<evidence type="ECO:0000256" key="6">
    <source>
        <dbReference type="ARBA" id="ARBA00022679"/>
    </source>
</evidence>
<feature type="compositionally biased region" description="Basic and acidic residues" evidence="14">
    <location>
        <begin position="803"/>
        <end position="813"/>
    </location>
</feature>
<dbReference type="Gene3D" id="3.30.10.20">
    <property type="match status" value="1"/>
</dbReference>
<feature type="compositionally biased region" description="Low complexity" evidence="14">
    <location>
        <begin position="752"/>
        <end position="802"/>
    </location>
</feature>
<dbReference type="RefSeq" id="WP_185175147.1">
    <property type="nucleotide sequence ID" value="NZ_CP059404.1"/>
</dbReference>
<evidence type="ECO:0000256" key="7">
    <source>
        <dbReference type="ARBA" id="ARBA00022801"/>
    </source>
</evidence>
<keyword evidence="6" id="KW-0808">Transferase</keyword>
<dbReference type="KEGG" id="cik:H0194_06570"/>
<accession>A0A7G7CME1</accession>
<comment type="catalytic activity">
    <reaction evidence="12">
        <text>Preferential cleavage: (Ac)2-L-Lys-D-Ala-|-D-Ala. Also transpeptidation of peptidyl-alanyl moieties that are N-acyl substituents of D-alanine.</text>
        <dbReference type="EC" id="3.4.16.4"/>
    </reaction>
</comment>
<evidence type="ECO:0000313" key="16">
    <source>
        <dbReference type="EMBL" id="QNE88757.1"/>
    </source>
</evidence>
<comment type="catalytic activity">
    <reaction evidence="13">
        <text>[GlcNAc-(1-&gt;4)-Mur2Ac(oyl-L-Ala-gamma-D-Glu-L-Lys-D-Ala-D-Ala)](n)-di-trans,octa-cis-undecaprenyl diphosphate + beta-D-GlcNAc-(1-&gt;4)-Mur2Ac(oyl-L-Ala-gamma-D-Glu-L-Lys-D-Ala-D-Ala)-di-trans,octa-cis-undecaprenyl diphosphate = [GlcNAc-(1-&gt;4)-Mur2Ac(oyl-L-Ala-gamma-D-Glu-L-Lys-D-Ala-D-Ala)](n+1)-di-trans,octa-cis-undecaprenyl diphosphate + di-trans,octa-cis-undecaprenyl diphosphate + H(+)</text>
        <dbReference type="Rhea" id="RHEA:23708"/>
        <dbReference type="Rhea" id="RHEA-COMP:9602"/>
        <dbReference type="Rhea" id="RHEA-COMP:9603"/>
        <dbReference type="ChEBI" id="CHEBI:15378"/>
        <dbReference type="ChEBI" id="CHEBI:58405"/>
        <dbReference type="ChEBI" id="CHEBI:60033"/>
        <dbReference type="ChEBI" id="CHEBI:78435"/>
        <dbReference type="EC" id="2.4.99.28"/>
    </reaction>
</comment>
<dbReference type="Pfam" id="PF00905">
    <property type="entry name" value="Transpeptidase"/>
    <property type="match status" value="1"/>
</dbReference>
<dbReference type="GO" id="GO:0008658">
    <property type="term" value="F:penicillin binding"/>
    <property type="evidence" value="ECO:0007669"/>
    <property type="project" value="InterPro"/>
</dbReference>
<dbReference type="GO" id="GO:0008955">
    <property type="term" value="F:peptidoglycan glycosyltransferase activity"/>
    <property type="evidence" value="ECO:0007669"/>
    <property type="project" value="UniProtKB-EC"/>
</dbReference>
<dbReference type="InterPro" id="IPR023346">
    <property type="entry name" value="Lysozyme-like_dom_sf"/>
</dbReference>
<comment type="similarity">
    <text evidence="1">In the C-terminal section; belongs to the transpeptidase family.</text>
</comment>
<dbReference type="GO" id="GO:0071555">
    <property type="term" value="P:cell wall organization"/>
    <property type="evidence" value="ECO:0007669"/>
    <property type="project" value="UniProtKB-KW"/>
</dbReference>
<keyword evidence="17" id="KW-1185">Reference proteome</keyword>
<feature type="domain" description="PASTA" evidence="15">
    <location>
        <begin position="686"/>
        <end position="751"/>
    </location>
</feature>
<dbReference type="EMBL" id="CP059404">
    <property type="protein sequence ID" value="QNE88757.1"/>
    <property type="molecule type" value="Genomic_DNA"/>
</dbReference>
<dbReference type="PANTHER" id="PTHR32282">
    <property type="entry name" value="BINDING PROTEIN TRANSPEPTIDASE, PUTATIVE-RELATED"/>
    <property type="match status" value="1"/>
</dbReference>
<keyword evidence="5" id="KW-0328">Glycosyltransferase</keyword>
<dbReference type="GO" id="GO:0030288">
    <property type="term" value="C:outer membrane-bounded periplasmic space"/>
    <property type="evidence" value="ECO:0007669"/>
    <property type="project" value="TreeGrafter"/>
</dbReference>
<dbReference type="InterPro" id="IPR012338">
    <property type="entry name" value="Beta-lactam/transpept-like"/>
</dbReference>
<dbReference type="GO" id="GO:0009252">
    <property type="term" value="P:peptidoglycan biosynthetic process"/>
    <property type="evidence" value="ECO:0007669"/>
    <property type="project" value="UniProtKB-KW"/>
</dbReference>
<dbReference type="PANTHER" id="PTHR32282:SF33">
    <property type="entry name" value="PEPTIDOGLYCAN GLYCOSYLTRANSFERASE"/>
    <property type="match status" value="1"/>
</dbReference>
<keyword evidence="9" id="KW-0573">Peptidoglycan synthesis</keyword>
<evidence type="ECO:0000256" key="1">
    <source>
        <dbReference type="ARBA" id="ARBA00007090"/>
    </source>
</evidence>
<feature type="region of interest" description="Disordered" evidence="14">
    <location>
        <begin position="735"/>
        <end position="821"/>
    </location>
</feature>
<dbReference type="Gene3D" id="1.10.3810.10">
    <property type="entry name" value="Biosynthetic peptidoglycan transglycosylase-like"/>
    <property type="match status" value="1"/>
</dbReference>
<dbReference type="Pfam" id="PF03793">
    <property type="entry name" value="PASTA"/>
    <property type="match status" value="1"/>
</dbReference>
<keyword evidence="8" id="KW-0133">Cell shape</keyword>
<dbReference type="PROSITE" id="PS51178">
    <property type="entry name" value="PASTA"/>
    <property type="match status" value="1"/>
</dbReference>
<dbReference type="SUPFAM" id="SSF56601">
    <property type="entry name" value="beta-lactamase/transpeptidase-like"/>
    <property type="match status" value="1"/>
</dbReference>
<evidence type="ECO:0000256" key="10">
    <source>
        <dbReference type="ARBA" id="ARBA00023268"/>
    </source>
</evidence>
<keyword evidence="11" id="KW-0961">Cell wall biogenesis/degradation</keyword>
<organism evidence="16 17">
    <name type="scientific">Corynebacterium incognita</name>
    <dbReference type="NCBI Taxonomy" id="2754725"/>
    <lineage>
        <taxon>Bacteria</taxon>
        <taxon>Bacillati</taxon>
        <taxon>Actinomycetota</taxon>
        <taxon>Actinomycetes</taxon>
        <taxon>Mycobacteriales</taxon>
        <taxon>Corynebacteriaceae</taxon>
        <taxon>Corynebacterium</taxon>
    </lineage>
</organism>
<dbReference type="GO" id="GO:0008360">
    <property type="term" value="P:regulation of cell shape"/>
    <property type="evidence" value="ECO:0007669"/>
    <property type="project" value="UniProtKB-KW"/>
</dbReference>
<dbReference type="FunFam" id="1.10.3810.10:FF:000001">
    <property type="entry name" value="Penicillin-binding protein 1A"/>
    <property type="match status" value="1"/>
</dbReference>
<evidence type="ECO:0000256" key="5">
    <source>
        <dbReference type="ARBA" id="ARBA00022676"/>
    </source>
</evidence>
<evidence type="ECO:0000256" key="13">
    <source>
        <dbReference type="ARBA" id="ARBA00049902"/>
    </source>
</evidence>
<evidence type="ECO:0000256" key="12">
    <source>
        <dbReference type="ARBA" id="ARBA00034000"/>
    </source>
</evidence>
<keyword evidence="7" id="KW-0378">Hydrolase</keyword>
<dbReference type="GO" id="GO:0006508">
    <property type="term" value="P:proteolysis"/>
    <property type="evidence" value="ECO:0007669"/>
    <property type="project" value="UniProtKB-KW"/>
</dbReference>